<accession>A0ABT1V5F5</accession>
<dbReference type="Gene3D" id="1.10.260.40">
    <property type="entry name" value="lambda repressor-like DNA-binding domains"/>
    <property type="match status" value="1"/>
</dbReference>
<evidence type="ECO:0000313" key="6">
    <source>
        <dbReference type="Proteomes" id="UP001204746"/>
    </source>
</evidence>
<evidence type="ECO:0000256" key="2">
    <source>
        <dbReference type="ARBA" id="ARBA00023125"/>
    </source>
</evidence>
<keyword evidence="3" id="KW-0804">Transcription</keyword>
<dbReference type="RefSeq" id="WP_256653479.1">
    <property type="nucleotide sequence ID" value="NZ_JANIAA010000027.1"/>
</dbReference>
<dbReference type="Pfam" id="PF00356">
    <property type="entry name" value="LacI"/>
    <property type="match status" value="1"/>
</dbReference>
<protein>
    <submittedName>
        <fullName evidence="5">LacI family transcriptional regulator</fullName>
    </submittedName>
</protein>
<dbReference type="CDD" id="cd01392">
    <property type="entry name" value="HTH_LacI"/>
    <property type="match status" value="1"/>
</dbReference>
<keyword evidence="1" id="KW-0805">Transcription regulation</keyword>
<dbReference type="SMART" id="SM00354">
    <property type="entry name" value="HTH_LACI"/>
    <property type="match status" value="1"/>
</dbReference>
<dbReference type="InterPro" id="IPR046335">
    <property type="entry name" value="LacI/GalR-like_sensor"/>
</dbReference>
<keyword evidence="2" id="KW-0238">DNA-binding</keyword>
<dbReference type="InterPro" id="IPR000843">
    <property type="entry name" value="HTH_LacI"/>
</dbReference>
<dbReference type="InterPro" id="IPR028082">
    <property type="entry name" value="Peripla_BP_I"/>
</dbReference>
<dbReference type="EMBL" id="JANIAA010000027">
    <property type="protein sequence ID" value="MCQ8192617.1"/>
    <property type="molecule type" value="Genomic_DNA"/>
</dbReference>
<dbReference type="PANTHER" id="PTHR30146:SF109">
    <property type="entry name" value="HTH-TYPE TRANSCRIPTIONAL REGULATOR GALS"/>
    <property type="match status" value="1"/>
</dbReference>
<feature type="domain" description="HTH lacI-type" evidence="4">
    <location>
        <begin position="5"/>
        <end position="59"/>
    </location>
</feature>
<gene>
    <name evidence="5" type="ORF">NP777_30965</name>
</gene>
<keyword evidence="6" id="KW-1185">Reference proteome</keyword>
<evidence type="ECO:0000256" key="3">
    <source>
        <dbReference type="ARBA" id="ARBA00023163"/>
    </source>
</evidence>
<dbReference type="InterPro" id="IPR010982">
    <property type="entry name" value="Lambda_DNA-bd_dom_sf"/>
</dbReference>
<dbReference type="Proteomes" id="UP001204746">
    <property type="component" value="Unassembled WGS sequence"/>
</dbReference>
<evidence type="ECO:0000259" key="4">
    <source>
        <dbReference type="PROSITE" id="PS50932"/>
    </source>
</evidence>
<evidence type="ECO:0000313" key="5">
    <source>
        <dbReference type="EMBL" id="MCQ8192617.1"/>
    </source>
</evidence>
<organism evidence="5 6">
    <name type="scientific">Streptomyces rugosispiralis</name>
    <dbReference type="NCBI Taxonomy" id="2967341"/>
    <lineage>
        <taxon>Bacteria</taxon>
        <taxon>Bacillati</taxon>
        <taxon>Actinomycetota</taxon>
        <taxon>Actinomycetes</taxon>
        <taxon>Kitasatosporales</taxon>
        <taxon>Streptomycetaceae</taxon>
        <taxon>Streptomyces</taxon>
    </lineage>
</organism>
<reference evidence="5 6" key="1">
    <citation type="submission" date="2022-07" db="EMBL/GenBank/DDBJ databases">
        <authorList>
            <person name="Phongsopitanun W."/>
            <person name="Tanasupawat S."/>
        </authorList>
    </citation>
    <scope>NUCLEOTIDE SEQUENCE [LARGE SCALE GENOMIC DNA]</scope>
    <source>
        <strain evidence="5 6">RCU-064</strain>
    </source>
</reference>
<dbReference type="Gene3D" id="3.40.50.2300">
    <property type="match status" value="2"/>
</dbReference>
<dbReference type="PANTHER" id="PTHR30146">
    <property type="entry name" value="LACI-RELATED TRANSCRIPTIONAL REPRESSOR"/>
    <property type="match status" value="1"/>
</dbReference>
<dbReference type="SUPFAM" id="SSF47413">
    <property type="entry name" value="lambda repressor-like DNA-binding domains"/>
    <property type="match status" value="1"/>
</dbReference>
<comment type="caution">
    <text evidence="5">The sequence shown here is derived from an EMBL/GenBank/DDBJ whole genome shotgun (WGS) entry which is preliminary data.</text>
</comment>
<dbReference type="Pfam" id="PF13377">
    <property type="entry name" value="Peripla_BP_3"/>
    <property type="match status" value="1"/>
</dbReference>
<evidence type="ECO:0000256" key="1">
    <source>
        <dbReference type="ARBA" id="ARBA00023015"/>
    </source>
</evidence>
<dbReference type="PROSITE" id="PS50932">
    <property type="entry name" value="HTH_LACI_2"/>
    <property type="match status" value="1"/>
</dbReference>
<name>A0ABT1V5F5_9ACTN</name>
<sequence>MAPSVTLHDVAARAGVHYSTASRVLNGQGKVSSATRERILKAAADLDFVPNAQALFFARGTSRTFGVLTQDAAETFALPTFGGASLALGAHDIAMLHYDASGDAAALERVTARMRSRQIEALLVLGKGPEQPLEVPTSGLRVPVAFAYAISANRKDTSFVTDGVGAGRMVADHLLDLGRSRFAHVTTTGSMAAQQRYKGFVERLRERDTQMAVRRALRGDWSRGWGEEAARRLLPRIGELDAIFCGNDAITLGVESVLTRHGVRVPDDIALVGYDNAEGHGWPGEKYPRRQHLTTVDPRLSEIGRCSIEALVSAAAGTAPLPRGPQPVPGKLILGETTAASA</sequence>
<proteinExistence type="predicted"/>
<dbReference type="SUPFAM" id="SSF53822">
    <property type="entry name" value="Periplasmic binding protein-like I"/>
    <property type="match status" value="1"/>
</dbReference>